<comment type="subcellular location">
    <subcellularLocation>
        <location evidence="1 14">Cell membrane</location>
        <topology evidence="1 14">Multi-pass membrane protein</topology>
    </subcellularLocation>
</comment>
<dbReference type="AlphaFoldDB" id="A0A4P7C3U2"/>
<dbReference type="Gene3D" id="3.10.580.10">
    <property type="entry name" value="CBS-domain"/>
    <property type="match status" value="2"/>
</dbReference>
<dbReference type="KEGG" id="nwr:E3U44_13915"/>
<keyword evidence="3 14" id="KW-1003">Cell membrane</keyword>
<evidence type="ECO:0000256" key="12">
    <source>
        <dbReference type="ARBA" id="ARBA00023122"/>
    </source>
</evidence>
<evidence type="ECO:0000256" key="14">
    <source>
        <dbReference type="PIRNR" id="PIRNR006404"/>
    </source>
</evidence>
<keyword evidence="12 17" id="KW-0129">CBS domain</keyword>
<feature type="binding site" evidence="16">
    <location>
        <position position="67"/>
    </location>
    <ligand>
        <name>Zn(2+)</name>
        <dbReference type="ChEBI" id="CHEBI:29105"/>
        <note>catalytic</note>
    </ligand>
</feature>
<dbReference type="SMART" id="SM00116">
    <property type="entry name" value="CBS"/>
    <property type="match status" value="2"/>
</dbReference>
<comment type="cofactor">
    <cofactor evidence="14 16">
        <name>Zn(2+)</name>
        <dbReference type="ChEBI" id="CHEBI:29105"/>
    </cofactor>
    <text evidence="14 16">Binds 1 zinc ion per subunit.</text>
</comment>
<keyword evidence="6 14" id="KW-0479">Metal-binding</keyword>
<accession>A0A4P7C3U2</accession>
<keyword evidence="10 14" id="KW-1133">Transmembrane helix</keyword>
<evidence type="ECO:0000256" key="9">
    <source>
        <dbReference type="ARBA" id="ARBA00022833"/>
    </source>
</evidence>
<sequence>MPSGIRIGRIAGINIYLDWSLSIIFLLLTFSLAMGVFPRWHPDWTPGVTWGTAVAAAILFLASVFTHELSHALVGRAYGVEIKRITLFIFGGIAQLEKEPGAWRAELWMAIAGPITSLLLGLIFLFLAGLTAGPLEVEPENPAELFAALSPLSTLLLWLGPVNIILGLFNLVPGFPLDGGRVLRAIMWGITGNLRQATRWASGAGQAFAWMLIIAGFAMMLGFQVPFFGTGLVGGLWLAFIGWFLNNAALVSYRQLLVREVLEDVPVSQIMQTDFIKVTPEMQVSTFVDEHLMRTDQRAFPVEENNRLAGMVCLPDVRKISREVWTSTTIRDIMTPASEIALISPEKDAAEALFTLAHRNVNQLPVVERDRIRGLIRREDLLKWLSIYGKQHLEELESKQAFPG</sequence>
<dbReference type="EMBL" id="CP038033">
    <property type="protein sequence ID" value="QBQ55482.1"/>
    <property type="molecule type" value="Genomic_DNA"/>
</dbReference>
<dbReference type="GO" id="GO:0005886">
    <property type="term" value="C:plasma membrane"/>
    <property type="evidence" value="ECO:0007669"/>
    <property type="project" value="UniProtKB-SubCell"/>
</dbReference>
<keyword evidence="8 14" id="KW-0378">Hydrolase</keyword>
<dbReference type="PANTHER" id="PTHR39188">
    <property type="entry name" value="MEMBRANE-ASSOCIATED ZINC METALLOPROTEASE M50B"/>
    <property type="match status" value="1"/>
</dbReference>
<feature type="transmembrane region" description="Helical" evidence="14">
    <location>
        <begin position="47"/>
        <end position="66"/>
    </location>
</feature>
<dbReference type="OrthoDB" id="8772544at2"/>
<evidence type="ECO:0000259" key="18">
    <source>
        <dbReference type="PROSITE" id="PS51371"/>
    </source>
</evidence>
<feature type="active site" evidence="15">
    <location>
        <position position="68"/>
    </location>
</feature>
<keyword evidence="4 14" id="KW-0645">Protease</keyword>
<feature type="transmembrane region" description="Helical" evidence="14">
    <location>
        <begin position="107"/>
        <end position="135"/>
    </location>
</feature>
<dbReference type="GO" id="GO:0046872">
    <property type="term" value="F:metal ion binding"/>
    <property type="evidence" value="ECO:0007669"/>
    <property type="project" value="UniProtKB-UniRule"/>
</dbReference>
<evidence type="ECO:0000256" key="5">
    <source>
        <dbReference type="ARBA" id="ARBA00022692"/>
    </source>
</evidence>
<dbReference type="PANTHER" id="PTHR39188:SF3">
    <property type="entry name" value="STAGE IV SPORULATION PROTEIN FB"/>
    <property type="match status" value="1"/>
</dbReference>
<dbReference type="Proteomes" id="UP000294325">
    <property type="component" value="Chromosome"/>
</dbReference>
<evidence type="ECO:0000256" key="17">
    <source>
        <dbReference type="PROSITE-ProRule" id="PRU00703"/>
    </source>
</evidence>
<dbReference type="Pfam" id="PF02163">
    <property type="entry name" value="Peptidase_M50"/>
    <property type="match status" value="1"/>
</dbReference>
<keyword evidence="7" id="KW-0677">Repeat</keyword>
<keyword evidence="20" id="KW-1185">Reference proteome</keyword>
<reference evidence="19 20" key="1">
    <citation type="submission" date="2019-03" db="EMBL/GenBank/DDBJ databases">
        <title>The genome sequence of Nitrosococcus wardiae strain D1FHST reveals the archetypal metabolic capacity of ammonia-oxidizing Gammaproteobacteria.</title>
        <authorList>
            <person name="Wang L."/>
            <person name="Lim C.K."/>
            <person name="Hanson T.E."/>
            <person name="Dang H."/>
            <person name="Klotz M.G."/>
        </authorList>
    </citation>
    <scope>NUCLEOTIDE SEQUENCE [LARGE SCALE GENOMIC DNA]</scope>
    <source>
        <strain evidence="19 20">D1FHS</strain>
    </source>
</reference>
<evidence type="ECO:0000256" key="15">
    <source>
        <dbReference type="PIRSR" id="PIRSR006404-1"/>
    </source>
</evidence>
<evidence type="ECO:0000313" key="20">
    <source>
        <dbReference type="Proteomes" id="UP000294325"/>
    </source>
</evidence>
<dbReference type="RefSeq" id="WP_134358741.1">
    <property type="nucleotide sequence ID" value="NZ_CP038033.1"/>
</dbReference>
<evidence type="ECO:0000256" key="6">
    <source>
        <dbReference type="ARBA" id="ARBA00022723"/>
    </source>
</evidence>
<evidence type="ECO:0000256" key="2">
    <source>
        <dbReference type="ARBA" id="ARBA00007931"/>
    </source>
</evidence>
<keyword evidence="5 14" id="KW-0812">Transmembrane</keyword>
<dbReference type="SUPFAM" id="SSF54631">
    <property type="entry name" value="CBS-domain pair"/>
    <property type="match status" value="1"/>
</dbReference>
<dbReference type="Pfam" id="PF00571">
    <property type="entry name" value="CBS"/>
    <property type="match status" value="2"/>
</dbReference>
<feature type="transmembrane region" description="Helical" evidence="14">
    <location>
        <begin position="227"/>
        <end position="245"/>
    </location>
</feature>
<feature type="binding site" evidence="16">
    <location>
        <position position="71"/>
    </location>
    <ligand>
        <name>Zn(2+)</name>
        <dbReference type="ChEBI" id="CHEBI:29105"/>
        <note>catalytic</note>
    </ligand>
</feature>
<feature type="transmembrane region" description="Helical" evidence="14">
    <location>
        <begin position="155"/>
        <end position="177"/>
    </location>
</feature>
<keyword evidence="9 14" id="KW-0862">Zinc</keyword>
<evidence type="ECO:0000256" key="11">
    <source>
        <dbReference type="ARBA" id="ARBA00023049"/>
    </source>
</evidence>
<evidence type="ECO:0000256" key="8">
    <source>
        <dbReference type="ARBA" id="ARBA00022801"/>
    </source>
</evidence>
<feature type="binding site" evidence="16">
    <location>
        <position position="178"/>
    </location>
    <ligand>
        <name>Zn(2+)</name>
        <dbReference type="ChEBI" id="CHEBI:29105"/>
        <note>catalytic</note>
    </ligand>
</feature>
<evidence type="ECO:0000256" key="1">
    <source>
        <dbReference type="ARBA" id="ARBA00004651"/>
    </source>
</evidence>
<dbReference type="PROSITE" id="PS51371">
    <property type="entry name" value="CBS"/>
    <property type="match status" value="1"/>
</dbReference>
<protein>
    <recommendedName>
        <fullName evidence="14">Zinc metalloprotease</fullName>
    </recommendedName>
</protein>
<feature type="transmembrane region" description="Helical" evidence="14">
    <location>
        <begin position="198"/>
        <end position="221"/>
    </location>
</feature>
<evidence type="ECO:0000256" key="3">
    <source>
        <dbReference type="ARBA" id="ARBA00022475"/>
    </source>
</evidence>
<gene>
    <name evidence="19" type="ORF">E3U44_13915</name>
</gene>
<dbReference type="InterPro" id="IPR016483">
    <property type="entry name" value="UCP006404_Pept_M50_CBS"/>
</dbReference>
<evidence type="ECO:0000313" key="19">
    <source>
        <dbReference type="EMBL" id="QBQ55482.1"/>
    </source>
</evidence>
<feature type="domain" description="CBS" evidence="18">
    <location>
        <begin position="334"/>
        <end position="395"/>
    </location>
</feature>
<evidence type="ECO:0000256" key="13">
    <source>
        <dbReference type="ARBA" id="ARBA00023136"/>
    </source>
</evidence>
<name>A0A4P7C3U2_9GAMM</name>
<organism evidence="19 20">
    <name type="scientific">Nitrosococcus wardiae</name>
    <dbReference type="NCBI Taxonomy" id="1814290"/>
    <lineage>
        <taxon>Bacteria</taxon>
        <taxon>Pseudomonadati</taxon>
        <taxon>Pseudomonadota</taxon>
        <taxon>Gammaproteobacteria</taxon>
        <taxon>Chromatiales</taxon>
        <taxon>Chromatiaceae</taxon>
        <taxon>Nitrosococcus</taxon>
    </lineage>
</organism>
<evidence type="ECO:0000256" key="10">
    <source>
        <dbReference type="ARBA" id="ARBA00022989"/>
    </source>
</evidence>
<dbReference type="GO" id="GO:0008237">
    <property type="term" value="F:metallopeptidase activity"/>
    <property type="evidence" value="ECO:0007669"/>
    <property type="project" value="UniProtKB-UniRule"/>
</dbReference>
<dbReference type="InterPro" id="IPR008915">
    <property type="entry name" value="Peptidase_M50"/>
</dbReference>
<dbReference type="CDD" id="cd06164">
    <property type="entry name" value="S2P-M50_SpoIVFB_CBS"/>
    <property type="match status" value="1"/>
</dbReference>
<dbReference type="GO" id="GO:0006508">
    <property type="term" value="P:proteolysis"/>
    <property type="evidence" value="ECO:0007669"/>
    <property type="project" value="UniProtKB-KW"/>
</dbReference>
<evidence type="ECO:0000256" key="7">
    <source>
        <dbReference type="ARBA" id="ARBA00022737"/>
    </source>
</evidence>
<feature type="transmembrane region" description="Helical" evidence="14">
    <location>
        <begin position="21"/>
        <end position="41"/>
    </location>
</feature>
<evidence type="ECO:0000256" key="16">
    <source>
        <dbReference type="PIRSR" id="PIRSR006404-2"/>
    </source>
</evidence>
<keyword evidence="11 14" id="KW-0482">Metalloprotease</keyword>
<keyword evidence="13 14" id="KW-0472">Membrane</keyword>
<evidence type="ECO:0000256" key="4">
    <source>
        <dbReference type="ARBA" id="ARBA00022670"/>
    </source>
</evidence>
<dbReference type="InterPro" id="IPR000644">
    <property type="entry name" value="CBS_dom"/>
</dbReference>
<proteinExistence type="inferred from homology"/>
<comment type="similarity">
    <text evidence="2 14">Belongs to the peptidase M50B family.</text>
</comment>
<dbReference type="PIRSF" id="PIRSF006404">
    <property type="entry name" value="UCP006404_Pept_M50_CBS"/>
    <property type="match status" value="1"/>
</dbReference>
<dbReference type="InterPro" id="IPR046342">
    <property type="entry name" value="CBS_dom_sf"/>
</dbReference>